<gene>
    <name evidence="2" type="ORF">JN10_1555</name>
</gene>
<dbReference type="AlphaFoldDB" id="A0A562UW92"/>
<protein>
    <recommendedName>
        <fullName evidence="4">Elongation factor P</fullName>
    </recommendedName>
</protein>
<proteinExistence type="predicted"/>
<keyword evidence="3" id="KW-1185">Reference proteome</keyword>
<reference evidence="2 3" key="1">
    <citation type="submission" date="2019-07" db="EMBL/GenBank/DDBJ databases">
        <title>Genomic Encyclopedia of Archaeal and Bacterial Type Strains, Phase II (KMG-II): from individual species to whole genera.</title>
        <authorList>
            <person name="Goeker M."/>
        </authorList>
    </citation>
    <scope>NUCLEOTIDE SEQUENCE [LARGE SCALE GENOMIC DNA]</scope>
    <source>
        <strain evidence="2 3">ATCC BAA-2084</strain>
    </source>
</reference>
<dbReference type="RefSeq" id="WP_067600097.1">
    <property type="nucleotide sequence ID" value="NZ_CP015963.1"/>
</dbReference>
<name>A0A562UW92_9SPHN</name>
<evidence type="ECO:0000313" key="2">
    <source>
        <dbReference type="EMBL" id="TWJ09902.1"/>
    </source>
</evidence>
<dbReference type="STRING" id="476157.GCA_001663155_01801"/>
<accession>A0A562UW92</accession>
<sequence length="115" mass="12756">MRKAFIFTVAAAQLAITPAQAQMLRTMPHGPYECALPGDASREAWLPQEKESFRIARASRYRNDQGRGTYILKGDELTFTAGPKNGEKLRRTGTNELRSINEDGSTGRLICVRVG</sequence>
<dbReference type="Proteomes" id="UP000320547">
    <property type="component" value="Unassembled WGS sequence"/>
</dbReference>
<evidence type="ECO:0008006" key="4">
    <source>
        <dbReference type="Google" id="ProtNLM"/>
    </source>
</evidence>
<dbReference type="OrthoDB" id="7509105at2"/>
<feature type="signal peptide" evidence="1">
    <location>
        <begin position="1"/>
        <end position="21"/>
    </location>
</feature>
<feature type="chain" id="PRO_5021929457" description="Elongation factor P" evidence="1">
    <location>
        <begin position="22"/>
        <end position="115"/>
    </location>
</feature>
<evidence type="ECO:0000313" key="3">
    <source>
        <dbReference type="Proteomes" id="UP000320547"/>
    </source>
</evidence>
<comment type="caution">
    <text evidence="2">The sequence shown here is derived from an EMBL/GenBank/DDBJ whole genome shotgun (WGS) entry which is preliminary data.</text>
</comment>
<evidence type="ECO:0000256" key="1">
    <source>
        <dbReference type="SAM" id="SignalP"/>
    </source>
</evidence>
<organism evidence="2 3">
    <name type="scientific">Altererythrobacter ishigakiensis</name>
    <dbReference type="NCBI Taxonomy" id="476157"/>
    <lineage>
        <taxon>Bacteria</taxon>
        <taxon>Pseudomonadati</taxon>
        <taxon>Pseudomonadota</taxon>
        <taxon>Alphaproteobacteria</taxon>
        <taxon>Sphingomonadales</taxon>
        <taxon>Erythrobacteraceae</taxon>
        <taxon>Altererythrobacter</taxon>
    </lineage>
</organism>
<keyword evidence="1" id="KW-0732">Signal</keyword>
<dbReference type="EMBL" id="VLLK01000001">
    <property type="protein sequence ID" value="TWJ09902.1"/>
    <property type="molecule type" value="Genomic_DNA"/>
</dbReference>